<gene>
    <name evidence="1" type="ORF">KHLLAP_LOCUS11361</name>
</gene>
<comment type="caution">
    <text evidence="1">The sequence shown here is derived from an EMBL/GenBank/DDBJ whole genome shotgun (WGS) entry which is preliminary data.</text>
</comment>
<dbReference type="EMBL" id="CAUWAG010000018">
    <property type="protein sequence ID" value="CAJ2510893.1"/>
    <property type="molecule type" value="Genomic_DNA"/>
</dbReference>
<reference evidence="1" key="1">
    <citation type="submission" date="2023-10" db="EMBL/GenBank/DDBJ databases">
        <authorList>
            <person name="Hackl T."/>
        </authorList>
    </citation>
    <scope>NUCLEOTIDE SEQUENCE</scope>
</reference>
<proteinExistence type="predicted"/>
<evidence type="ECO:0000313" key="1">
    <source>
        <dbReference type="EMBL" id="CAJ2510893.1"/>
    </source>
</evidence>
<keyword evidence="2" id="KW-1185">Reference proteome</keyword>
<protein>
    <submittedName>
        <fullName evidence="1">Uu.00g065180.m01.CDS01</fullName>
    </submittedName>
</protein>
<accession>A0AAI8YN51</accession>
<organism evidence="1 2">
    <name type="scientific">Anthostomella pinea</name>
    <dbReference type="NCBI Taxonomy" id="933095"/>
    <lineage>
        <taxon>Eukaryota</taxon>
        <taxon>Fungi</taxon>
        <taxon>Dikarya</taxon>
        <taxon>Ascomycota</taxon>
        <taxon>Pezizomycotina</taxon>
        <taxon>Sordariomycetes</taxon>
        <taxon>Xylariomycetidae</taxon>
        <taxon>Xylariales</taxon>
        <taxon>Xylariaceae</taxon>
        <taxon>Anthostomella</taxon>
    </lineage>
</organism>
<dbReference type="Proteomes" id="UP001295740">
    <property type="component" value="Unassembled WGS sequence"/>
</dbReference>
<name>A0AAI8YN51_9PEZI</name>
<dbReference type="AlphaFoldDB" id="A0AAI8YN51"/>
<sequence length="83" mass="9844">MDRGGKSNRVDTEDRENFLHHRLPIPLRDDDGHIWLWTGFVFRDWRATLDTKHDSTHKLRNKDMLAMKQSPDGAMEKRLPETC</sequence>
<evidence type="ECO:0000313" key="2">
    <source>
        <dbReference type="Proteomes" id="UP001295740"/>
    </source>
</evidence>